<evidence type="ECO:0000256" key="9">
    <source>
        <dbReference type="PIRSR" id="PIRSR005096-1"/>
    </source>
</evidence>
<dbReference type="PANTHER" id="PTHR10091">
    <property type="entry name" value="ALDOSE-1-EPIMERASE"/>
    <property type="match status" value="1"/>
</dbReference>
<dbReference type="Pfam" id="PF01263">
    <property type="entry name" value="Aldose_epim"/>
    <property type="match status" value="1"/>
</dbReference>
<comment type="similarity">
    <text evidence="3 8">Belongs to the aldose epimerase family.</text>
</comment>
<evidence type="ECO:0000256" key="7">
    <source>
        <dbReference type="ARBA" id="ARBA00023277"/>
    </source>
</evidence>
<keyword evidence="6 8" id="KW-0413">Isomerase</keyword>
<dbReference type="Gene3D" id="2.70.98.10">
    <property type="match status" value="1"/>
</dbReference>
<name>A0A917D9K0_9FLAO</name>
<reference evidence="12" key="2">
    <citation type="submission" date="2020-09" db="EMBL/GenBank/DDBJ databases">
        <authorList>
            <person name="Sun Q."/>
            <person name="Zhou Y."/>
        </authorList>
    </citation>
    <scope>NUCLEOTIDE SEQUENCE</scope>
    <source>
        <strain evidence="12">CGMCC 1.12506</strain>
    </source>
</reference>
<dbReference type="AlphaFoldDB" id="A0A917D9K0"/>
<evidence type="ECO:0000313" key="13">
    <source>
        <dbReference type="Proteomes" id="UP000625735"/>
    </source>
</evidence>
<feature type="binding site" evidence="10">
    <location>
        <position position="253"/>
    </location>
    <ligand>
        <name>beta-D-galactose</name>
        <dbReference type="ChEBI" id="CHEBI:27667"/>
    </ligand>
</feature>
<dbReference type="InterPro" id="IPR011013">
    <property type="entry name" value="Gal_mutarotase_sf_dom"/>
</dbReference>
<keyword evidence="13" id="KW-1185">Reference proteome</keyword>
<keyword evidence="5" id="KW-0106">Calcium</keyword>
<comment type="cofactor">
    <cofactor evidence="1">
        <name>Ca(2+)</name>
        <dbReference type="ChEBI" id="CHEBI:29108"/>
    </cofactor>
</comment>
<dbReference type="InterPro" id="IPR015443">
    <property type="entry name" value="Aldose_1-epimerase"/>
</dbReference>
<comment type="caution">
    <text evidence="12">The sequence shown here is derived from an EMBL/GenBank/DDBJ whole genome shotgun (WGS) entry which is preliminary data.</text>
</comment>
<dbReference type="PANTHER" id="PTHR10091:SF0">
    <property type="entry name" value="GALACTOSE MUTAROTASE"/>
    <property type="match status" value="1"/>
</dbReference>
<evidence type="ECO:0000256" key="5">
    <source>
        <dbReference type="ARBA" id="ARBA00022837"/>
    </source>
</evidence>
<dbReference type="SUPFAM" id="SSF74650">
    <property type="entry name" value="Galactose mutarotase-like"/>
    <property type="match status" value="1"/>
</dbReference>
<protein>
    <recommendedName>
        <fullName evidence="8">Aldose 1-epimerase</fullName>
        <ecNumber evidence="8">5.1.3.3</ecNumber>
    </recommendedName>
</protein>
<dbReference type="GO" id="GO:0030246">
    <property type="term" value="F:carbohydrate binding"/>
    <property type="evidence" value="ECO:0007669"/>
    <property type="project" value="InterPro"/>
</dbReference>
<evidence type="ECO:0000256" key="11">
    <source>
        <dbReference type="PIRSR" id="PIRSR005096-3"/>
    </source>
</evidence>
<evidence type="ECO:0000256" key="10">
    <source>
        <dbReference type="PIRSR" id="PIRSR005096-2"/>
    </source>
</evidence>
<dbReference type="GO" id="GO:0004034">
    <property type="term" value="F:aldose 1-epimerase activity"/>
    <property type="evidence" value="ECO:0007669"/>
    <property type="project" value="UniProtKB-EC"/>
</dbReference>
<feature type="active site" description="Proton donor" evidence="9">
    <location>
        <position position="195"/>
    </location>
</feature>
<dbReference type="EC" id="5.1.3.3" evidence="8"/>
<evidence type="ECO:0000256" key="2">
    <source>
        <dbReference type="ARBA" id="ARBA00005028"/>
    </source>
</evidence>
<evidence type="ECO:0000313" key="12">
    <source>
        <dbReference type="EMBL" id="GGD14216.1"/>
    </source>
</evidence>
<dbReference type="Proteomes" id="UP000625735">
    <property type="component" value="Unassembled WGS sequence"/>
</dbReference>
<dbReference type="RefSeq" id="WP_188360598.1">
    <property type="nucleotide sequence ID" value="NZ_BMFG01000001.1"/>
</dbReference>
<dbReference type="GO" id="GO:0006006">
    <property type="term" value="P:glucose metabolic process"/>
    <property type="evidence" value="ECO:0007669"/>
    <property type="project" value="TreeGrafter"/>
</dbReference>
<comment type="subunit">
    <text evidence="4">Monomer.</text>
</comment>
<dbReference type="EMBL" id="BMFG01000001">
    <property type="protein sequence ID" value="GGD14216.1"/>
    <property type="molecule type" value="Genomic_DNA"/>
</dbReference>
<dbReference type="CDD" id="cd09019">
    <property type="entry name" value="galactose_mutarotase_like"/>
    <property type="match status" value="1"/>
</dbReference>
<comment type="pathway">
    <text evidence="2 8">Carbohydrate metabolism; hexose metabolism.</text>
</comment>
<dbReference type="InterPro" id="IPR014718">
    <property type="entry name" value="GH-type_carb-bd"/>
</dbReference>
<proteinExistence type="inferred from homology"/>
<dbReference type="GO" id="GO:0033499">
    <property type="term" value="P:galactose catabolic process via UDP-galactose, Leloir pathway"/>
    <property type="evidence" value="ECO:0007669"/>
    <property type="project" value="TreeGrafter"/>
</dbReference>
<keyword evidence="7 8" id="KW-0119">Carbohydrate metabolism</keyword>
<dbReference type="PIRSF" id="PIRSF005096">
    <property type="entry name" value="GALM"/>
    <property type="match status" value="1"/>
</dbReference>
<dbReference type="InterPro" id="IPR008183">
    <property type="entry name" value="Aldose_1/G6P_1-epimerase"/>
</dbReference>
<feature type="binding site" evidence="11">
    <location>
        <begin position="195"/>
        <end position="197"/>
    </location>
    <ligand>
        <name>beta-D-galactose</name>
        <dbReference type="ChEBI" id="CHEBI:27667"/>
    </ligand>
</feature>
<comment type="catalytic activity">
    <reaction evidence="8">
        <text>alpha-D-glucose = beta-D-glucose</text>
        <dbReference type="Rhea" id="RHEA:10264"/>
        <dbReference type="ChEBI" id="CHEBI:15903"/>
        <dbReference type="ChEBI" id="CHEBI:17925"/>
        <dbReference type="EC" id="5.1.3.3"/>
    </reaction>
</comment>
<evidence type="ECO:0000256" key="1">
    <source>
        <dbReference type="ARBA" id="ARBA00001913"/>
    </source>
</evidence>
<dbReference type="NCBIfam" id="NF008277">
    <property type="entry name" value="PRK11055.1"/>
    <property type="match status" value="1"/>
</dbReference>
<accession>A0A917D9K0</accession>
<dbReference type="InterPro" id="IPR047215">
    <property type="entry name" value="Galactose_mutarotase-like"/>
</dbReference>
<reference evidence="12" key="1">
    <citation type="journal article" date="2014" name="Int. J. Syst. Evol. Microbiol.">
        <title>Complete genome sequence of Corynebacterium casei LMG S-19264T (=DSM 44701T), isolated from a smear-ripened cheese.</title>
        <authorList>
            <consortium name="US DOE Joint Genome Institute (JGI-PGF)"/>
            <person name="Walter F."/>
            <person name="Albersmeier A."/>
            <person name="Kalinowski J."/>
            <person name="Ruckert C."/>
        </authorList>
    </citation>
    <scope>NUCLEOTIDE SEQUENCE</scope>
    <source>
        <strain evidence="12">CGMCC 1.12506</strain>
    </source>
</reference>
<sequence length="351" mass="39199">MQKNNYSQFASPKNTKSFGLLPDGKEVFCYTLTNKNGMELAVINYGATITSIKVPLANLEKIDVVLGFDTLQAYVDSFNLPNAPYFGAVVGRYAGRINEGSFILNGKTIQLHKNHGNHHLHGGNDGLSKQFWSLKNRIEGESPSITLQYISKNEEENYPGILTIEVTYLLTENNQVVVEYHAHATEDTILNVTQHSYFNLEGHQNSIEKQSLLVNAAKVLETDTLNIPTGNLLHTANCPFDFMQQKKCPTSIDTTFVIDQKAKITASLFSDKTKINMNITTNQPAVHIYVGGNCFGMIKGKENAAYHTKSGICFETQNFPDAPNHAHFPSAILKKGERYHHQTIFSFEHIN</sequence>
<evidence type="ECO:0000256" key="4">
    <source>
        <dbReference type="ARBA" id="ARBA00011245"/>
    </source>
</evidence>
<evidence type="ECO:0000256" key="8">
    <source>
        <dbReference type="PIRNR" id="PIRNR005096"/>
    </source>
</evidence>
<organism evidence="12 13">
    <name type="scientific">Flavobacterium orientale</name>
    <dbReference type="NCBI Taxonomy" id="1756020"/>
    <lineage>
        <taxon>Bacteria</taxon>
        <taxon>Pseudomonadati</taxon>
        <taxon>Bacteroidota</taxon>
        <taxon>Flavobacteriia</taxon>
        <taxon>Flavobacteriales</taxon>
        <taxon>Flavobacteriaceae</taxon>
        <taxon>Flavobacterium</taxon>
    </lineage>
</organism>
<gene>
    <name evidence="12" type="primary">galM</name>
    <name evidence="12" type="ORF">GCM10011343_01610</name>
</gene>
<evidence type="ECO:0000256" key="3">
    <source>
        <dbReference type="ARBA" id="ARBA00006206"/>
    </source>
</evidence>
<evidence type="ECO:0000256" key="6">
    <source>
        <dbReference type="ARBA" id="ARBA00023235"/>
    </source>
</evidence>
<feature type="active site" description="Proton acceptor" evidence="9">
    <location>
        <position position="315"/>
    </location>
</feature>